<protein>
    <submittedName>
        <fullName evidence="2">Uncharacterized protein</fullName>
    </submittedName>
</protein>
<feature type="compositionally biased region" description="Gly residues" evidence="1">
    <location>
        <begin position="20"/>
        <end position="50"/>
    </location>
</feature>
<feature type="compositionally biased region" description="Low complexity" evidence="1">
    <location>
        <begin position="52"/>
        <end position="70"/>
    </location>
</feature>
<keyword evidence="3" id="KW-1185">Reference proteome</keyword>
<gene>
    <name evidence="2" type="ORF">NP233_g7608</name>
</gene>
<name>A0AAD5VP41_9AGAR</name>
<dbReference type="EMBL" id="JANIEX010000568">
    <property type="protein sequence ID" value="KAJ3565473.1"/>
    <property type="molecule type" value="Genomic_DNA"/>
</dbReference>
<evidence type="ECO:0000313" key="2">
    <source>
        <dbReference type="EMBL" id="KAJ3565473.1"/>
    </source>
</evidence>
<dbReference type="Proteomes" id="UP001213000">
    <property type="component" value="Unassembled WGS sequence"/>
</dbReference>
<evidence type="ECO:0000313" key="3">
    <source>
        <dbReference type="Proteomes" id="UP001213000"/>
    </source>
</evidence>
<sequence length="308" mass="31114">MVFVPGISQRKRNLERRKGGGGGGRGGGGGSSGGRGGSSGSGGSSGGSLGAGRTSPISSGGTSRTSSSTSAGGGPRTTIPQGQLFAGRSQGGGTRDQVYGNRAYGSGYPGSSAVGVGGLGFPFFYWPVIFGSTAIIGTGSYLHTHGEYGDVNNSSRPGGALMTATFPSNANGNTTFRIMADNSTVTSLTADILSSCGSSISNSTSHASTPYNETGPPIPAQAIQYYRASSIVLSLDSYNNTAVYSNDTNAPPSPLPNNIDTTLLRCLNSTIGISAPLVDGALDLRWSSPSGIGLFAIVWVVSRLMFQV</sequence>
<organism evidence="2 3">
    <name type="scientific">Leucocoprinus birnbaumii</name>
    <dbReference type="NCBI Taxonomy" id="56174"/>
    <lineage>
        <taxon>Eukaryota</taxon>
        <taxon>Fungi</taxon>
        <taxon>Dikarya</taxon>
        <taxon>Basidiomycota</taxon>
        <taxon>Agaricomycotina</taxon>
        <taxon>Agaricomycetes</taxon>
        <taxon>Agaricomycetidae</taxon>
        <taxon>Agaricales</taxon>
        <taxon>Agaricineae</taxon>
        <taxon>Agaricaceae</taxon>
        <taxon>Leucocoprinus</taxon>
    </lineage>
</organism>
<reference evidence="2" key="1">
    <citation type="submission" date="2022-07" db="EMBL/GenBank/DDBJ databases">
        <title>Genome Sequence of Leucocoprinus birnbaumii.</title>
        <authorList>
            <person name="Buettner E."/>
        </authorList>
    </citation>
    <scope>NUCLEOTIDE SEQUENCE</scope>
    <source>
        <strain evidence="2">VT141</strain>
    </source>
</reference>
<evidence type="ECO:0000256" key="1">
    <source>
        <dbReference type="SAM" id="MobiDB-lite"/>
    </source>
</evidence>
<comment type="caution">
    <text evidence="2">The sequence shown here is derived from an EMBL/GenBank/DDBJ whole genome shotgun (WGS) entry which is preliminary data.</text>
</comment>
<accession>A0AAD5VP41</accession>
<feature type="region of interest" description="Disordered" evidence="1">
    <location>
        <begin position="1"/>
        <end position="98"/>
    </location>
</feature>
<dbReference type="AlphaFoldDB" id="A0AAD5VP41"/>
<proteinExistence type="predicted"/>